<name>A0A5N6EZW4_9EURO</name>
<evidence type="ECO:0000313" key="2">
    <source>
        <dbReference type="Proteomes" id="UP000326799"/>
    </source>
</evidence>
<evidence type="ECO:0000313" key="1">
    <source>
        <dbReference type="EMBL" id="KAB8222769.1"/>
    </source>
</evidence>
<keyword evidence="2" id="KW-1185">Reference proteome</keyword>
<dbReference type="Proteomes" id="UP000326799">
    <property type="component" value="Unassembled WGS sequence"/>
</dbReference>
<protein>
    <submittedName>
        <fullName evidence="1">Uncharacterized protein</fullName>
    </submittedName>
</protein>
<dbReference type="AlphaFoldDB" id="A0A5N6EZW4"/>
<sequence>MDKWTEFTGSNLYPLRVYRACSGSQSFPYILIYRKPRSGQTSDETADAEILLSRLSAIQSLFSSPWEIQSVCQKFSMRSRMKV</sequence>
<dbReference type="EMBL" id="ML733410">
    <property type="protein sequence ID" value="KAB8222769.1"/>
    <property type="molecule type" value="Genomic_DNA"/>
</dbReference>
<accession>A0A5N6EZW4</accession>
<proteinExistence type="predicted"/>
<organism evidence="1 2">
    <name type="scientific">Aspergillus novoparasiticus</name>
    <dbReference type="NCBI Taxonomy" id="986946"/>
    <lineage>
        <taxon>Eukaryota</taxon>
        <taxon>Fungi</taxon>
        <taxon>Dikarya</taxon>
        <taxon>Ascomycota</taxon>
        <taxon>Pezizomycotina</taxon>
        <taxon>Eurotiomycetes</taxon>
        <taxon>Eurotiomycetidae</taxon>
        <taxon>Eurotiales</taxon>
        <taxon>Aspergillaceae</taxon>
        <taxon>Aspergillus</taxon>
        <taxon>Aspergillus subgen. Circumdati</taxon>
    </lineage>
</organism>
<reference evidence="1 2" key="1">
    <citation type="submission" date="2019-04" db="EMBL/GenBank/DDBJ databases">
        <title>Fungal friends and foes A comparative genomics study of 23 Aspergillus species from section Flavi.</title>
        <authorList>
            <consortium name="DOE Joint Genome Institute"/>
            <person name="Kjaerbolling I."/>
            <person name="Vesth T.C."/>
            <person name="Frisvad J.C."/>
            <person name="Nybo J.L."/>
            <person name="Theobald S."/>
            <person name="Kildgaard S."/>
            <person name="Petersen T.I."/>
            <person name="Kuo A."/>
            <person name="Sato A."/>
            <person name="Lyhne E.K."/>
            <person name="Kogle M.E."/>
            <person name="Wiebenga A."/>
            <person name="Kun R.S."/>
            <person name="Lubbers R.J."/>
            <person name="Makela M.R."/>
            <person name="Barry K."/>
            <person name="Chovatia M."/>
            <person name="Clum A."/>
            <person name="Daum C."/>
            <person name="Haridas S."/>
            <person name="He G."/>
            <person name="LaButti K."/>
            <person name="Lipzen A."/>
            <person name="Mondo S."/>
            <person name="Pangilinan J."/>
            <person name="Riley R."/>
            <person name="Salamov A."/>
            <person name="Simmons B.A."/>
            <person name="Magnuson J.K."/>
            <person name="Henrissat B."/>
            <person name="Mortensen U.H."/>
            <person name="Larsen T.O."/>
            <person name="De vries R.P."/>
            <person name="Grigoriev I.V."/>
            <person name="Machida M."/>
            <person name="Baker S.E."/>
            <person name="Andersen M.R."/>
        </authorList>
    </citation>
    <scope>NUCLEOTIDE SEQUENCE [LARGE SCALE GENOMIC DNA]</scope>
    <source>
        <strain evidence="1 2">CBS 126849</strain>
    </source>
</reference>
<gene>
    <name evidence="1" type="ORF">BDV33DRAFT_168313</name>
</gene>